<dbReference type="Gene3D" id="3.40.50.170">
    <property type="entry name" value="Formyl transferase, N-terminal domain"/>
    <property type="match status" value="1"/>
</dbReference>
<comment type="function">
    <text evidence="6">Catalyzes the transfer of a formyl group from 10-formyltetrahydrofolate to 5-phospho-ribosyl-glycinamide (GAR), producing 5-phospho-ribosyl-N-formylglycinamide (FGAR) and tetrahydrofolate.</text>
</comment>
<dbReference type="Pfam" id="PF00551">
    <property type="entry name" value="Formyl_trans_N"/>
    <property type="match status" value="1"/>
</dbReference>
<organism evidence="8 9">
    <name type="scientific">Candidatus Aphodousia faecigallinarum</name>
    <dbReference type="NCBI Taxonomy" id="2840677"/>
    <lineage>
        <taxon>Bacteria</taxon>
        <taxon>Pseudomonadati</taxon>
        <taxon>Pseudomonadota</taxon>
        <taxon>Betaproteobacteria</taxon>
        <taxon>Burkholderiales</taxon>
        <taxon>Sutterellaceae</taxon>
        <taxon>Sutterellaceae incertae sedis</taxon>
        <taxon>Candidatus Aphodousia</taxon>
    </lineage>
</organism>
<feature type="site" description="Raises pKa of active site His" evidence="6">
    <location>
        <position position="149"/>
    </location>
</feature>
<dbReference type="AlphaFoldDB" id="A0A9D1IHS1"/>
<dbReference type="PROSITE" id="PS00373">
    <property type="entry name" value="GART"/>
    <property type="match status" value="1"/>
</dbReference>
<dbReference type="InterPro" id="IPR036477">
    <property type="entry name" value="Formyl_transf_N_sf"/>
</dbReference>
<dbReference type="Proteomes" id="UP000824083">
    <property type="component" value="Unassembled WGS sequence"/>
</dbReference>
<comment type="similarity">
    <text evidence="4 6">Belongs to the GART family.</text>
</comment>
<gene>
    <name evidence="6" type="primary">purN</name>
    <name evidence="8" type="ORF">IAC56_04705</name>
</gene>
<evidence type="ECO:0000256" key="6">
    <source>
        <dbReference type="HAMAP-Rule" id="MF_01930"/>
    </source>
</evidence>
<dbReference type="InterPro" id="IPR001555">
    <property type="entry name" value="GART_AS"/>
</dbReference>
<dbReference type="PANTHER" id="PTHR43369">
    <property type="entry name" value="PHOSPHORIBOSYLGLYCINAMIDE FORMYLTRANSFERASE"/>
    <property type="match status" value="1"/>
</dbReference>
<comment type="catalytic activity">
    <reaction evidence="5 6">
        <text>N(1)-(5-phospho-beta-D-ribosyl)glycinamide + (6R)-10-formyltetrahydrofolate = N(2)-formyl-N(1)-(5-phospho-beta-D-ribosyl)glycinamide + (6S)-5,6,7,8-tetrahydrofolate + H(+)</text>
        <dbReference type="Rhea" id="RHEA:15053"/>
        <dbReference type="ChEBI" id="CHEBI:15378"/>
        <dbReference type="ChEBI" id="CHEBI:57453"/>
        <dbReference type="ChEBI" id="CHEBI:143788"/>
        <dbReference type="ChEBI" id="CHEBI:147286"/>
        <dbReference type="ChEBI" id="CHEBI:195366"/>
        <dbReference type="EC" id="2.1.2.2"/>
    </reaction>
</comment>
<reference evidence="8" key="1">
    <citation type="submission" date="2020-10" db="EMBL/GenBank/DDBJ databases">
        <authorList>
            <person name="Gilroy R."/>
        </authorList>
    </citation>
    <scope>NUCLEOTIDE SEQUENCE</scope>
    <source>
        <strain evidence="8">7463</strain>
    </source>
</reference>
<feature type="binding site" evidence="6">
    <location>
        <begin position="94"/>
        <end position="97"/>
    </location>
    <ligand>
        <name>(6R)-10-formyltetrahydrofolate</name>
        <dbReference type="ChEBI" id="CHEBI:195366"/>
    </ligand>
</feature>
<keyword evidence="2 6" id="KW-0808">Transferase</keyword>
<feature type="binding site" evidence="6">
    <location>
        <position position="69"/>
    </location>
    <ligand>
        <name>(6R)-10-formyltetrahydrofolate</name>
        <dbReference type="ChEBI" id="CHEBI:195366"/>
    </ligand>
</feature>
<evidence type="ECO:0000256" key="5">
    <source>
        <dbReference type="ARBA" id="ARBA00047664"/>
    </source>
</evidence>
<dbReference type="GO" id="GO:0006189">
    <property type="term" value="P:'de novo' IMP biosynthetic process"/>
    <property type="evidence" value="ECO:0007669"/>
    <property type="project" value="UniProtKB-UniRule"/>
</dbReference>
<keyword evidence="3 6" id="KW-0658">Purine biosynthesis</keyword>
<feature type="domain" description="Formyl transferase N-terminal" evidence="7">
    <location>
        <begin position="2"/>
        <end position="186"/>
    </location>
</feature>
<feature type="binding site" evidence="6">
    <location>
        <position position="111"/>
    </location>
    <ligand>
        <name>(6R)-10-formyltetrahydrofolate</name>
        <dbReference type="ChEBI" id="CHEBI:195366"/>
    </ligand>
</feature>
<feature type="active site" description="Proton donor" evidence="6">
    <location>
        <position position="113"/>
    </location>
</feature>
<dbReference type="SUPFAM" id="SSF53328">
    <property type="entry name" value="Formyltransferase"/>
    <property type="match status" value="1"/>
</dbReference>
<evidence type="ECO:0000256" key="2">
    <source>
        <dbReference type="ARBA" id="ARBA00022679"/>
    </source>
</evidence>
<dbReference type="NCBIfam" id="TIGR00639">
    <property type="entry name" value="PurN"/>
    <property type="match status" value="1"/>
</dbReference>
<dbReference type="GO" id="GO:0004644">
    <property type="term" value="F:phosphoribosylglycinamide formyltransferase activity"/>
    <property type="evidence" value="ECO:0007669"/>
    <property type="project" value="UniProtKB-UniRule"/>
</dbReference>
<accession>A0A9D1IHS1</accession>
<evidence type="ECO:0000256" key="1">
    <source>
        <dbReference type="ARBA" id="ARBA00005054"/>
    </source>
</evidence>
<dbReference type="HAMAP" id="MF_01930">
    <property type="entry name" value="PurN"/>
    <property type="match status" value="1"/>
</dbReference>
<comment type="caution">
    <text evidence="8">The sequence shown here is derived from an EMBL/GenBank/DDBJ whole genome shotgun (WGS) entry which is preliminary data.</text>
</comment>
<dbReference type="GO" id="GO:0005829">
    <property type="term" value="C:cytosol"/>
    <property type="evidence" value="ECO:0007669"/>
    <property type="project" value="TreeGrafter"/>
</dbReference>
<comment type="pathway">
    <text evidence="1 6">Purine metabolism; IMP biosynthesis via de novo pathway; N(2)-formyl-N(1)-(5-phospho-D-ribosyl)glycinamide from N(1)-(5-phospho-D-ribosyl)glycinamide (10-formyl THF route): step 1/1.</text>
</comment>
<reference evidence="8" key="2">
    <citation type="journal article" date="2021" name="PeerJ">
        <title>Extensive microbial diversity within the chicken gut microbiome revealed by metagenomics and culture.</title>
        <authorList>
            <person name="Gilroy R."/>
            <person name="Ravi A."/>
            <person name="Getino M."/>
            <person name="Pursley I."/>
            <person name="Horton D.L."/>
            <person name="Alikhan N.F."/>
            <person name="Baker D."/>
            <person name="Gharbi K."/>
            <person name="Hall N."/>
            <person name="Watson M."/>
            <person name="Adriaenssens E.M."/>
            <person name="Foster-Nyarko E."/>
            <person name="Jarju S."/>
            <person name="Secka A."/>
            <person name="Antonio M."/>
            <person name="Oren A."/>
            <person name="Chaudhuri R.R."/>
            <person name="La Ragione R."/>
            <person name="Hildebrand F."/>
            <person name="Pallen M.J."/>
        </authorList>
    </citation>
    <scope>NUCLEOTIDE SEQUENCE</scope>
    <source>
        <strain evidence="8">7463</strain>
    </source>
</reference>
<dbReference type="InterPro" id="IPR002376">
    <property type="entry name" value="Formyl_transf_N"/>
</dbReference>
<name>A0A9D1IHS1_9BURK</name>
<protein>
    <recommendedName>
        <fullName evidence="6">Phosphoribosylglycinamide formyltransferase</fullName>
        <ecNumber evidence="6">2.1.2.2</ecNumber>
    </recommendedName>
    <alternativeName>
        <fullName evidence="6">5'-phosphoribosylglycinamide transformylase</fullName>
    </alternativeName>
    <alternativeName>
        <fullName evidence="6">GAR transformylase</fullName>
        <shortName evidence="6">GART</shortName>
    </alternativeName>
</protein>
<evidence type="ECO:0000313" key="8">
    <source>
        <dbReference type="EMBL" id="HIU37553.1"/>
    </source>
</evidence>
<dbReference type="EMBL" id="DVMY01000077">
    <property type="protein sequence ID" value="HIU37553.1"/>
    <property type="molecule type" value="Genomic_DNA"/>
</dbReference>
<evidence type="ECO:0000313" key="9">
    <source>
        <dbReference type="Proteomes" id="UP000824083"/>
    </source>
</evidence>
<dbReference type="InterPro" id="IPR004607">
    <property type="entry name" value="GART"/>
</dbReference>
<dbReference type="CDD" id="cd08645">
    <property type="entry name" value="FMT_core_GART"/>
    <property type="match status" value="1"/>
</dbReference>
<evidence type="ECO:0000256" key="3">
    <source>
        <dbReference type="ARBA" id="ARBA00022755"/>
    </source>
</evidence>
<feature type="binding site" evidence="6">
    <location>
        <begin position="12"/>
        <end position="14"/>
    </location>
    <ligand>
        <name>N(1)-(5-phospho-beta-D-ribosyl)glycinamide</name>
        <dbReference type="ChEBI" id="CHEBI:143788"/>
    </ligand>
</feature>
<evidence type="ECO:0000259" key="7">
    <source>
        <dbReference type="Pfam" id="PF00551"/>
    </source>
</evidence>
<evidence type="ECO:0000256" key="4">
    <source>
        <dbReference type="ARBA" id="ARBA00038440"/>
    </source>
</evidence>
<sequence>MKKIVVLISGRGSNFVAIQESALREDWEHSIGAKIVAVISNRPDAKGLELAKNYGIDALCVDHKAFDTREAFEEKLYEVVSQYEPDLIVLAGFMRILTAGFVDRLEGKILNIHPALLPSFKGLDTHQRAIDAGVRMAGTTVHFVTAALDGGAIIAQAAVPVLPSDDAHRLADRVLVYEHQIYARAVKACVTGKVRYENERAVMDDQTALELTLFGQI</sequence>
<proteinExistence type="inferred from homology"/>
<dbReference type="PANTHER" id="PTHR43369:SF2">
    <property type="entry name" value="PHOSPHORIBOSYLGLYCINAMIDE FORMYLTRANSFERASE"/>
    <property type="match status" value="1"/>
</dbReference>
<dbReference type="EC" id="2.1.2.2" evidence="6"/>